<dbReference type="Pfam" id="PF00528">
    <property type="entry name" value="BPD_transp_1"/>
    <property type="match status" value="1"/>
</dbReference>
<evidence type="ECO:0000256" key="2">
    <source>
        <dbReference type="ARBA" id="ARBA00022448"/>
    </source>
</evidence>
<feature type="transmembrane region" description="Helical" evidence="7">
    <location>
        <begin position="281"/>
        <end position="301"/>
    </location>
</feature>
<evidence type="ECO:0000256" key="6">
    <source>
        <dbReference type="ARBA" id="ARBA00023136"/>
    </source>
</evidence>
<feature type="domain" description="ABC transmembrane type-1" evidence="8">
    <location>
        <begin position="91"/>
        <end position="302"/>
    </location>
</feature>
<dbReference type="InterPro" id="IPR051393">
    <property type="entry name" value="ABC_transporter_permease"/>
</dbReference>
<comment type="caution">
    <text evidence="9">The sequence shown here is derived from an EMBL/GenBank/DDBJ whole genome shotgun (WGS) entry which is preliminary data.</text>
</comment>
<keyword evidence="4 7" id="KW-0812">Transmembrane</keyword>
<dbReference type="EMBL" id="JAGIOI010000001">
    <property type="protein sequence ID" value="MBP2413367.1"/>
    <property type="molecule type" value="Genomic_DNA"/>
</dbReference>
<dbReference type="PANTHER" id="PTHR30193:SF37">
    <property type="entry name" value="INNER MEMBRANE ABC TRANSPORTER PERMEASE PROTEIN YCJO"/>
    <property type="match status" value="1"/>
</dbReference>
<organism evidence="9 10">
    <name type="scientific">Arthrobacter stackebrandtii</name>
    <dbReference type="NCBI Taxonomy" id="272161"/>
    <lineage>
        <taxon>Bacteria</taxon>
        <taxon>Bacillati</taxon>
        <taxon>Actinomycetota</taxon>
        <taxon>Actinomycetes</taxon>
        <taxon>Micrococcales</taxon>
        <taxon>Micrococcaceae</taxon>
        <taxon>Arthrobacter</taxon>
    </lineage>
</organism>
<feature type="transmembrane region" description="Helical" evidence="7">
    <location>
        <begin position="91"/>
        <end position="116"/>
    </location>
</feature>
<reference evidence="9 10" key="1">
    <citation type="submission" date="2021-03" db="EMBL/GenBank/DDBJ databases">
        <title>Sequencing the genomes of 1000 actinobacteria strains.</title>
        <authorList>
            <person name="Klenk H.-P."/>
        </authorList>
    </citation>
    <scope>NUCLEOTIDE SEQUENCE [LARGE SCALE GENOMIC DNA]</scope>
    <source>
        <strain evidence="9 10">DSM 16005</strain>
    </source>
</reference>
<name>A0ABS4YY47_9MICC</name>
<sequence>MTMATNILKRNRTRPGLNAGAKKKYSVSRTSRTFYWMVVPALILFLILHTLPTLTGMFFSLTNYAGYGEWDFVGLKNYANLFKDDRILSSYGFTFLFAVTTTIVVNVGALFIAILLNAKIKFQTAFRGIFFIPNILSVLIVGYVFNYLLSNNLPLVGQWLGIDWLSTSILANPDLAWLGIVGVTAWQSIAFSVIIYLAGLQTVPGELYEAASLDGASAWKQFWSITFPLIAGFFTINMVLALKGLLQAFDQIVALTNGGPGTSTESVAMVIYRGGFQGGEYGYQMANSVVYLVVIVVLSLLQMRVLQRKEVDI</sequence>
<keyword evidence="6 7" id="KW-0472">Membrane</keyword>
<comment type="subcellular location">
    <subcellularLocation>
        <location evidence="1 7">Cell membrane</location>
        <topology evidence="1 7">Multi-pass membrane protein</topology>
    </subcellularLocation>
</comment>
<dbReference type="CDD" id="cd06261">
    <property type="entry name" value="TM_PBP2"/>
    <property type="match status" value="1"/>
</dbReference>
<dbReference type="Proteomes" id="UP000711614">
    <property type="component" value="Unassembled WGS sequence"/>
</dbReference>
<evidence type="ECO:0000256" key="1">
    <source>
        <dbReference type="ARBA" id="ARBA00004651"/>
    </source>
</evidence>
<proteinExistence type="inferred from homology"/>
<keyword evidence="10" id="KW-1185">Reference proteome</keyword>
<dbReference type="RefSeq" id="WP_245346492.1">
    <property type="nucleotide sequence ID" value="NZ_JAGIOI010000001.1"/>
</dbReference>
<evidence type="ECO:0000256" key="7">
    <source>
        <dbReference type="RuleBase" id="RU363032"/>
    </source>
</evidence>
<dbReference type="Gene3D" id="1.10.3720.10">
    <property type="entry name" value="MetI-like"/>
    <property type="match status" value="1"/>
</dbReference>
<feature type="transmembrane region" description="Helical" evidence="7">
    <location>
        <begin position="128"/>
        <end position="149"/>
    </location>
</feature>
<keyword evidence="3" id="KW-1003">Cell membrane</keyword>
<evidence type="ECO:0000256" key="3">
    <source>
        <dbReference type="ARBA" id="ARBA00022475"/>
    </source>
</evidence>
<feature type="transmembrane region" description="Helical" evidence="7">
    <location>
        <begin position="221"/>
        <end position="242"/>
    </location>
</feature>
<evidence type="ECO:0000256" key="5">
    <source>
        <dbReference type="ARBA" id="ARBA00022989"/>
    </source>
</evidence>
<keyword evidence="2 7" id="KW-0813">Transport</keyword>
<evidence type="ECO:0000256" key="4">
    <source>
        <dbReference type="ARBA" id="ARBA00022692"/>
    </source>
</evidence>
<comment type="similarity">
    <text evidence="7">Belongs to the binding-protein-dependent transport system permease family.</text>
</comment>
<dbReference type="PANTHER" id="PTHR30193">
    <property type="entry name" value="ABC TRANSPORTER PERMEASE PROTEIN"/>
    <property type="match status" value="1"/>
</dbReference>
<evidence type="ECO:0000259" key="8">
    <source>
        <dbReference type="PROSITE" id="PS50928"/>
    </source>
</evidence>
<evidence type="ECO:0000313" key="10">
    <source>
        <dbReference type="Proteomes" id="UP000711614"/>
    </source>
</evidence>
<gene>
    <name evidence="9" type="ORF">JOF48_002166</name>
</gene>
<keyword evidence="5 7" id="KW-1133">Transmembrane helix</keyword>
<evidence type="ECO:0000313" key="9">
    <source>
        <dbReference type="EMBL" id="MBP2413367.1"/>
    </source>
</evidence>
<accession>A0ABS4YY47</accession>
<feature type="transmembrane region" description="Helical" evidence="7">
    <location>
        <begin position="33"/>
        <end position="51"/>
    </location>
</feature>
<dbReference type="SUPFAM" id="SSF161098">
    <property type="entry name" value="MetI-like"/>
    <property type="match status" value="1"/>
</dbReference>
<dbReference type="InterPro" id="IPR000515">
    <property type="entry name" value="MetI-like"/>
</dbReference>
<protein>
    <submittedName>
        <fullName evidence="9">Raffinose/stachyose/melibiose transport system permease protein</fullName>
    </submittedName>
</protein>
<feature type="transmembrane region" description="Helical" evidence="7">
    <location>
        <begin position="175"/>
        <end position="200"/>
    </location>
</feature>
<dbReference type="InterPro" id="IPR035906">
    <property type="entry name" value="MetI-like_sf"/>
</dbReference>
<dbReference type="PROSITE" id="PS50928">
    <property type="entry name" value="ABC_TM1"/>
    <property type="match status" value="1"/>
</dbReference>